<feature type="transmembrane region" description="Helical" evidence="5">
    <location>
        <begin position="54"/>
        <end position="73"/>
    </location>
</feature>
<organism evidence="7 8">
    <name type="scientific">Monoraphidium neglectum</name>
    <dbReference type="NCBI Taxonomy" id="145388"/>
    <lineage>
        <taxon>Eukaryota</taxon>
        <taxon>Viridiplantae</taxon>
        <taxon>Chlorophyta</taxon>
        <taxon>core chlorophytes</taxon>
        <taxon>Chlorophyceae</taxon>
        <taxon>CS clade</taxon>
        <taxon>Sphaeropleales</taxon>
        <taxon>Selenastraceae</taxon>
        <taxon>Monoraphidium</taxon>
    </lineage>
</organism>
<feature type="domain" description="Sugar phosphate transporter" evidence="6">
    <location>
        <begin position="8"/>
        <end position="198"/>
    </location>
</feature>
<dbReference type="InterPro" id="IPR004853">
    <property type="entry name" value="Sugar_P_trans_dom"/>
</dbReference>
<dbReference type="OrthoDB" id="5547497at2759"/>
<dbReference type="InterPro" id="IPR050186">
    <property type="entry name" value="TPT_transporter"/>
</dbReference>
<evidence type="ECO:0000259" key="6">
    <source>
        <dbReference type="Pfam" id="PF03151"/>
    </source>
</evidence>
<dbReference type="SUPFAM" id="SSF103481">
    <property type="entry name" value="Multidrug resistance efflux transporter EmrE"/>
    <property type="match status" value="1"/>
</dbReference>
<dbReference type="PANTHER" id="PTHR11132">
    <property type="entry name" value="SOLUTE CARRIER FAMILY 35"/>
    <property type="match status" value="1"/>
</dbReference>
<feature type="transmembrane region" description="Helical" evidence="5">
    <location>
        <begin position="124"/>
        <end position="147"/>
    </location>
</feature>
<name>A0A0D2M084_9CHLO</name>
<feature type="transmembrane region" description="Helical" evidence="5">
    <location>
        <begin position="154"/>
        <end position="175"/>
    </location>
</feature>
<evidence type="ECO:0000256" key="1">
    <source>
        <dbReference type="ARBA" id="ARBA00004141"/>
    </source>
</evidence>
<evidence type="ECO:0000256" key="4">
    <source>
        <dbReference type="ARBA" id="ARBA00023136"/>
    </source>
</evidence>
<dbReference type="RefSeq" id="XP_013893981.1">
    <property type="nucleotide sequence ID" value="XM_014038527.1"/>
</dbReference>
<dbReference type="Pfam" id="PF03151">
    <property type="entry name" value="TPT"/>
    <property type="match status" value="1"/>
</dbReference>
<dbReference type="Proteomes" id="UP000054498">
    <property type="component" value="Unassembled WGS sequence"/>
</dbReference>
<evidence type="ECO:0000256" key="3">
    <source>
        <dbReference type="ARBA" id="ARBA00022989"/>
    </source>
</evidence>
<dbReference type="GeneID" id="25730420"/>
<evidence type="ECO:0000256" key="2">
    <source>
        <dbReference type="ARBA" id="ARBA00022692"/>
    </source>
</evidence>
<evidence type="ECO:0000256" key="5">
    <source>
        <dbReference type="SAM" id="Phobius"/>
    </source>
</evidence>
<keyword evidence="8" id="KW-1185">Reference proteome</keyword>
<keyword evidence="4 5" id="KW-0472">Membrane</keyword>
<dbReference type="KEGG" id="mng:MNEG_13001"/>
<proteinExistence type="predicted"/>
<dbReference type="AlphaFoldDB" id="A0A0D2M084"/>
<feature type="transmembrane region" description="Helical" evidence="5">
    <location>
        <begin position="85"/>
        <end position="104"/>
    </location>
</feature>
<evidence type="ECO:0000313" key="8">
    <source>
        <dbReference type="Proteomes" id="UP000054498"/>
    </source>
</evidence>
<evidence type="ECO:0000313" key="7">
    <source>
        <dbReference type="EMBL" id="KIY94961.1"/>
    </source>
</evidence>
<accession>A0A0D2M084</accession>
<dbReference type="InterPro" id="IPR037185">
    <property type="entry name" value="EmrE-like"/>
</dbReference>
<gene>
    <name evidence="7" type="ORF">MNEG_13001</name>
</gene>
<protein>
    <submittedName>
        <fullName evidence="7">Putative membrane protein</fullName>
    </submittedName>
</protein>
<keyword evidence="3 5" id="KW-1133">Transmembrane helix</keyword>
<dbReference type="GO" id="GO:0016020">
    <property type="term" value="C:membrane"/>
    <property type="evidence" value="ECO:0007669"/>
    <property type="project" value="UniProtKB-SubCell"/>
</dbReference>
<comment type="subcellular location">
    <subcellularLocation>
        <location evidence="1">Membrane</location>
        <topology evidence="1">Multi-pass membrane protein</topology>
    </subcellularLocation>
</comment>
<sequence>MSKLAITPVLVAIEWVFYSKPASGRVLASIAVLMAGITLCTLTDTQVASNPAGMVVAIAAVLVTALYQVWAGTKQKELGLNGMQLLQQVSPLSVALLAALIPLVEPVGWGGRELGTILGYEFSLPSLTWIVVSSALGLVVTLSTFLFIGATSSLTYNVVGHLKTVLIVGAGVAVFGEEMGLRKLLGLAAAMGGIVWYSAIKMEEARAAPPPPPPAATEGKGKG</sequence>
<dbReference type="EMBL" id="KK103782">
    <property type="protein sequence ID" value="KIY94961.1"/>
    <property type="molecule type" value="Genomic_DNA"/>
</dbReference>
<feature type="transmembrane region" description="Helical" evidence="5">
    <location>
        <begin position="26"/>
        <end position="48"/>
    </location>
</feature>
<keyword evidence="2 5" id="KW-0812">Transmembrane</keyword>
<reference evidence="7 8" key="1">
    <citation type="journal article" date="2013" name="BMC Genomics">
        <title>Reconstruction of the lipid metabolism for the microalga Monoraphidium neglectum from its genome sequence reveals characteristics suitable for biofuel production.</title>
        <authorList>
            <person name="Bogen C."/>
            <person name="Al-Dilaimi A."/>
            <person name="Albersmeier A."/>
            <person name="Wichmann J."/>
            <person name="Grundmann M."/>
            <person name="Rupp O."/>
            <person name="Lauersen K.J."/>
            <person name="Blifernez-Klassen O."/>
            <person name="Kalinowski J."/>
            <person name="Goesmann A."/>
            <person name="Mussgnug J.H."/>
            <person name="Kruse O."/>
        </authorList>
    </citation>
    <scope>NUCLEOTIDE SEQUENCE [LARGE SCALE GENOMIC DNA]</scope>
    <source>
        <strain evidence="7 8">SAG 48.87</strain>
    </source>
</reference>